<proteinExistence type="predicted"/>
<accession>A0ACC1KW10</accession>
<sequence>MSPATATPAPSAPEAAVNGAKVPQQPASDSTPTATDVASSATAIDTAQHAAVPPTRAWKVPEQLTINKTRK</sequence>
<dbReference type="EMBL" id="JANBUP010003666">
    <property type="protein sequence ID" value="KAJ2796076.1"/>
    <property type="molecule type" value="Genomic_DNA"/>
</dbReference>
<organism evidence="1 2">
    <name type="scientific">Coemansia furcata</name>
    <dbReference type="NCBI Taxonomy" id="417177"/>
    <lineage>
        <taxon>Eukaryota</taxon>
        <taxon>Fungi</taxon>
        <taxon>Fungi incertae sedis</taxon>
        <taxon>Zoopagomycota</taxon>
        <taxon>Kickxellomycotina</taxon>
        <taxon>Kickxellomycetes</taxon>
        <taxon>Kickxellales</taxon>
        <taxon>Kickxellaceae</taxon>
        <taxon>Coemansia</taxon>
    </lineage>
</organism>
<protein>
    <submittedName>
        <fullName evidence="1">Uncharacterized protein</fullName>
    </submittedName>
</protein>
<evidence type="ECO:0000313" key="2">
    <source>
        <dbReference type="Proteomes" id="UP001140096"/>
    </source>
</evidence>
<evidence type="ECO:0000313" key="1">
    <source>
        <dbReference type="EMBL" id="KAJ2796076.1"/>
    </source>
</evidence>
<reference evidence="1" key="1">
    <citation type="submission" date="2022-07" db="EMBL/GenBank/DDBJ databases">
        <title>Phylogenomic reconstructions and comparative analyses of Kickxellomycotina fungi.</title>
        <authorList>
            <person name="Reynolds N.K."/>
            <person name="Stajich J.E."/>
            <person name="Barry K."/>
            <person name="Grigoriev I.V."/>
            <person name="Crous P."/>
            <person name="Smith M.E."/>
        </authorList>
    </citation>
    <scope>NUCLEOTIDE SEQUENCE</scope>
    <source>
        <strain evidence="1">CBS 102833</strain>
    </source>
</reference>
<comment type="caution">
    <text evidence="1">The sequence shown here is derived from an EMBL/GenBank/DDBJ whole genome shotgun (WGS) entry which is preliminary data.</text>
</comment>
<keyword evidence="2" id="KW-1185">Reference proteome</keyword>
<name>A0ACC1KW10_9FUNG</name>
<dbReference type="Proteomes" id="UP001140096">
    <property type="component" value="Unassembled WGS sequence"/>
</dbReference>
<gene>
    <name evidence="1" type="ORF">H4S07_006318</name>
</gene>